<keyword evidence="1" id="KW-0807">Transducer</keyword>
<dbReference type="PANTHER" id="PTHR10336">
    <property type="entry name" value="PHOSPHOINOSITIDE-SPECIFIC PHOSPHOLIPASE C FAMILY PROTEIN"/>
    <property type="match status" value="1"/>
</dbReference>
<dbReference type="EMBL" id="JAQQWI010000010">
    <property type="protein sequence ID" value="KAK8018996.1"/>
    <property type="molecule type" value="Genomic_DNA"/>
</dbReference>
<dbReference type="SMART" id="SM00239">
    <property type="entry name" value="C2"/>
    <property type="match status" value="1"/>
</dbReference>
<dbReference type="PROSITE" id="PS50004">
    <property type="entry name" value="C2"/>
    <property type="match status" value="1"/>
</dbReference>
<evidence type="ECO:0000259" key="4">
    <source>
        <dbReference type="PROSITE" id="PS50004"/>
    </source>
</evidence>
<proteinExistence type="predicted"/>
<comment type="catalytic activity">
    <reaction evidence="2">
        <text>a 1,2-diacyl-sn-glycero-3-phospho-(1D-myo-inositol-4,5-bisphosphate) + H2O = 1D-myo-inositol 1,4,5-trisphosphate + a 1,2-diacyl-sn-glycerol + H(+)</text>
        <dbReference type="Rhea" id="RHEA:33179"/>
        <dbReference type="ChEBI" id="CHEBI:15377"/>
        <dbReference type="ChEBI" id="CHEBI:15378"/>
        <dbReference type="ChEBI" id="CHEBI:17815"/>
        <dbReference type="ChEBI" id="CHEBI:58456"/>
        <dbReference type="ChEBI" id="CHEBI:203600"/>
        <dbReference type="EC" id="3.1.4.11"/>
    </reaction>
</comment>
<dbReference type="PANTHER" id="PTHR10336:SF82">
    <property type="entry name" value="PHOSPHOINOSITIDE PHOSPHOLIPASE C"/>
    <property type="match status" value="1"/>
</dbReference>
<accession>A0ABR1RWQ2</accession>
<dbReference type="InterPro" id="IPR017946">
    <property type="entry name" value="PLC-like_Pdiesterase_TIM-brl"/>
</dbReference>
<dbReference type="SMART" id="SM00149">
    <property type="entry name" value="PLCYc"/>
    <property type="match status" value="1"/>
</dbReference>
<feature type="region of interest" description="Disordered" evidence="3">
    <location>
        <begin position="427"/>
        <end position="466"/>
    </location>
</feature>
<dbReference type="InterPro" id="IPR000008">
    <property type="entry name" value="C2_dom"/>
</dbReference>
<dbReference type="Pfam" id="PF00387">
    <property type="entry name" value="PI-PLC-Y"/>
    <property type="match status" value="1"/>
</dbReference>
<feature type="compositionally biased region" description="Basic and acidic residues" evidence="3">
    <location>
        <begin position="254"/>
        <end position="276"/>
    </location>
</feature>
<dbReference type="InterPro" id="IPR000909">
    <property type="entry name" value="PLipase_C_PInositol-sp_X_dom"/>
</dbReference>
<feature type="compositionally biased region" description="Polar residues" evidence="3">
    <location>
        <begin position="284"/>
        <end position="295"/>
    </location>
</feature>
<evidence type="ECO:0000313" key="7">
    <source>
        <dbReference type="Proteomes" id="UP001396898"/>
    </source>
</evidence>
<gene>
    <name evidence="6" type="ORF">PG991_008186</name>
</gene>
<protein>
    <recommendedName>
        <fullName evidence="2">Phosphoinositide phospholipase C</fullName>
        <ecNumber evidence="2">3.1.4.11</ecNumber>
    </recommendedName>
</protein>
<dbReference type="Pfam" id="PF00168">
    <property type="entry name" value="C2"/>
    <property type="match status" value="1"/>
</dbReference>
<feature type="compositionally biased region" description="Basic residues" evidence="3">
    <location>
        <begin position="171"/>
        <end position="183"/>
    </location>
</feature>
<evidence type="ECO:0000256" key="2">
    <source>
        <dbReference type="RuleBase" id="RU361133"/>
    </source>
</evidence>
<comment type="caution">
    <text evidence="6">The sequence shown here is derived from an EMBL/GenBank/DDBJ whole genome shotgun (WGS) entry which is preliminary data.</text>
</comment>
<dbReference type="PROSITE" id="PS50007">
    <property type="entry name" value="PIPLC_X_DOMAIN"/>
    <property type="match status" value="1"/>
</dbReference>
<keyword evidence="7" id="KW-1185">Reference proteome</keyword>
<dbReference type="InterPro" id="IPR035892">
    <property type="entry name" value="C2_domain_sf"/>
</dbReference>
<evidence type="ECO:0000259" key="5">
    <source>
        <dbReference type="PROSITE" id="PS50008"/>
    </source>
</evidence>
<dbReference type="EC" id="3.1.4.11" evidence="2"/>
<dbReference type="CDD" id="cd00275">
    <property type="entry name" value="C2_PLC_like"/>
    <property type="match status" value="1"/>
</dbReference>
<keyword evidence="2" id="KW-0378">Hydrolase</keyword>
<feature type="compositionally biased region" description="Basic and acidic residues" evidence="3">
    <location>
        <begin position="200"/>
        <end position="245"/>
    </location>
</feature>
<evidence type="ECO:0000256" key="3">
    <source>
        <dbReference type="SAM" id="MobiDB-lite"/>
    </source>
</evidence>
<organism evidence="6 7">
    <name type="scientific">Apiospora marii</name>
    <dbReference type="NCBI Taxonomy" id="335849"/>
    <lineage>
        <taxon>Eukaryota</taxon>
        <taxon>Fungi</taxon>
        <taxon>Dikarya</taxon>
        <taxon>Ascomycota</taxon>
        <taxon>Pezizomycotina</taxon>
        <taxon>Sordariomycetes</taxon>
        <taxon>Xylariomycetidae</taxon>
        <taxon>Amphisphaeriales</taxon>
        <taxon>Apiosporaceae</taxon>
        <taxon>Apiospora</taxon>
    </lineage>
</organism>
<reference evidence="6 7" key="1">
    <citation type="submission" date="2023-01" db="EMBL/GenBank/DDBJ databases">
        <title>Analysis of 21 Apiospora genomes using comparative genomics revels a genus with tremendous synthesis potential of carbohydrate active enzymes and secondary metabolites.</title>
        <authorList>
            <person name="Sorensen T."/>
        </authorList>
    </citation>
    <scope>NUCLEOTIDE SEQUENCE [LARGE SCALE GENOMIC DNA]</scope>
    <source>
        <strain evidence="6 7">CBS 20057</strain>
    </source>
</reference>
<feature type="compositionally biased region" description="Acidic residues" evidence="3">
    <location>
        <begin position="150"/>
        <end position="166"/>
    </location>
</feature>
<dbReference type="InterPro" id="IPR056584">
    <property type="entry name" value="EF-hand_15"/>
</dbReference>
<dbReference type="SUPFAM" id="SSF51695">
    <property type="entry name" value="PLC-like phosphodiesterases"/>
    <property type="match status" value="1"/>
</dbReference>
<dbReference type="PROSITE" id="PS50008">
    <property type="entry name" value="PIPLC_Y_DOMAIN"/>
    <property type="match status" value="1"/>
</dbReference>
<feature type="domain" description="PI-PLC Y-box" evidence="5">
    <location>
        <begin position="471"/>
        <end position="584"/>
    </location>
</feature>
<dbReference type="Gene3D" id="2.60.40.150">
    <property type="entry name" value="C2 domain"/>
    <property type="match status" value="1"/>
</dbReference>
<evidence type="ECO:0000256" key="1">
    <source>
        <dbReference type="ARBA" id="ARBA00023224"/>
    </source>
</evidence>
<feature type="compositionally biased region" description="Low complexity" evidence="3">
    <location>
        <begin position="296"/>
        <end position="315"/>
    </location>
</feature>
<keyword evidence="2" id="KW-0442">Lipid degradation</keyword>
<dbReference type="InterPro" id="IPR001192">
    <property type="entry name" value="PI-PLC_fam"/>
</dbReference>
<feature type="region of interest" description="Disordered" evidence="3">
    <location>
        <begin position="150"/>
        <end position="324"/>
    </location>
</feature>
<feature type="domain" description="C2" evidence="4">
    <location>
        <begin position="604"/>
        <end position="747"/>
    </location>
</feature>
<dbReference type="SMART" id="SM00148">
    <property type="entry name" value="PLCXc"/>
    <property type="match status" value="2"/>
</dbReference>
<dbReference type="Pfam" id="PF23617">
    <property type="entry name" value="EF-hand_15"/>
    <property type="match status" value="1"/>
</dbReference>
<keyword evidence="2" id="KW-0443">Lipid metabolism</keyword>
<feature type="compositionally biased region" description="Low complexity" evidence="3">
    <location>
        <begin position="435"/>
        <end position="449"/>
    </location>
</feature>
<evidence type="ECO:0000313" key="6">
    <source>
        <dbReference type="EMBL" id="KAK8018996.1"/>
    </source>
</evidence>
<dbReference type="InterPro" id="IPR001711">
    <property type="entry name" value="PLipase_C_Pinositol-sp_Y"/>
</dbReference>
<sequence>MQDSVHQAGGGQPSADPKHLQELNASVLPHLEQLFNRHAGFDQKWSKDQVIAFLHHVQADKVSDPSDNLAAQDSLDYQTFLHYMTSSAADALAPVREEDFTWPLNSYFISSSHNTYLTGNQLSSDSSTDAYKNVLLRGCRCIEIDVWDGDGSDSESSDTSSDEEEYAEKKAIRKGSKKERLAKHIPTSITSRLENTSLGKRLEKYTSSHESDKGASKDASKEATKDATKDVPKDAPKDTPKDATKDVTIGAGKDAPKDAPKEPAKEVTKNAGKDVPTEAGNGTDKATTMNASKEPTSSATSDGTGATDTSLGADALPPIQRTTSPLAITAEPRVLHGYTLTKEVSFRDVCRAIRDDAFTVTDLPLIVSLEVHCSDVQQEAMVNIMNETWAEFMLPPPDADCKVLPAPGDLRRKILVKVKYAPPPTGSVSMEKLVSGSSATSTTSTATSTERLAPPKADEKPKKPSKVIQALSQLGVYTRGVTFKSLAQPEAQMPTHMFSLSERGVLEVHDKQAPDLFKHNERFMMRTYPSGMRIGSSNIDPPVFWRKGIQIVALNWQKWDEGMMLNEGMFAGTGGYVLKPEGYRGQKPVATTDDAPPVTATGEVVTEPLGTGDTRMLHQTLDLKITVLAAQDLPMPKEGDNPSGFNPYLKMELHTEPHYSELMKQREHAGKAKEGEYKAKTKSKKGIHPDFKGDVLEFKQVNGVNPELAFLRFVVKDDEFGHDDLAAWTCIRLDRLRRGYRFIKLMDKNGMASKGAILVKIEYKLS</sequence>
<dbReference type="Proteomes" id="UP001396898">
    <property type="component" value="Unassembled WGS sequence"/>
</dbReference>
<feature type="compositionally biased region" description="Polar residues" evidence="3">
    <location>
        <begin position="187"/>
        <end position="198"/>
    </location>
</feature>
<name>A0ABR1RWQ2_9PEZI</name>
<dbReference type="SUPFAM" id="SSF49562">
    <property type="entry name" value="C2 domain (Calcium/lipid-binding domain, CaLB)"/>
    <property type="match status" value="1"/>
</dbReference>
<dbReference type="Pfam" id="PF00388">
    <property type="entry name" value="PI-PLC-X"/>
    <property type="match status" value="2"/>
</dbReference>
<dbReference type="Gene3D" id="3.20.20.190">
    <property type="entry name" value="Phosphatidylinositol (PI) phosphodiesterase"/>
    <property type="match status" value="2"/>
</dbReference>
<dbReference type="PRINTS" id="PR00390">
    <property type="entry name" value="PHPHLIPASEC"/>
</dbReference>